<reference evidence="1" key="1">
    <citation type="submission" date="2019-06" db="EMBL/GenBank/DDBJ databases">
        <authorList>
            <person name="Murdoch R.W."/>
            <person name="Fathepure B."/>
        </authorList>
    </citation>
    <scope>NUCLEOTIDE SEQUENCE</scope>
</reference>
<accession>A0A5B8R9T9</accession>
<evidence type="ECO:0000313" key="1">
    <source>
        <dbReference type="EMBL" id="QEA05351.1"/>
    </source>
</evidence>
<protein>
    <submittedName>
        <fullName evidence="1">Uncharacterized protein</fullName>
    </submittedName>
</protein>
<dbReference type="AlphaFoldDB" id="A0A5B8R9T9"/>
<gene>
    <name evidence="1" type="ORF">KBTEX_01671</name>
</gene>
<name>A0A5B8R9T9_9ZZZZ</name>
<dbReference type="InterPro" id="IPR021223">
    <property type="entry name" value="AbiGi"/>
</dbReference>
<organism evidence="1">
    <name type="scientific">uncultured organism</name>
    <dbReference type="NCBI Taxonomy" id="155900"/>
    <lineage>
        <taxon>unclassified sequences</taxon>
        <taxon>environmental samples</taxon>
    </lineage>
</organism>
<sequence length="241" mass="27406">MTTQYASDELFHFVGHSSPQDDEENYRRLGLVLRSGCISHPPHDGSWGQTGYTATWDNRLETEELIVPTVTCYADIPFDALSTHVSKYGKFGLALPRWLLIKYGARPVMYIPMRSDDWQSINGLTLLRDIEAIVKGFNVQVYGKQGPSPVSRSLGQAPTTPESAISVVHSMLLKDFLAFIKPFNSELPHNHPDNFYMEQEWRKYGNMKFEPAQVSRLVVAQGYKDRAISDYPTYKGRINEI</sequence>
<dbReference type="EMBL" id="MN079099">
    <property type="protein sequence ID" value="QEA05351.1"/>
    <property type="molecule type" value="Genomic_DNA"/>
</dbReference>
<proteinExistence type="predicted"/>
<dbReference type="Pfam" id="PF10899">
    <property type="entry name" value="AbiGi"/>
    <property type="match status" value="1"/>
</dbReference>